<dbReference type="HOGENOM" id="CLU_029243_2_2_7"/>
<feature type="transmembrane region" description="Helical" evidence="13">
    <location>
        <begin position="136"/>
        <end position="154"/>
    </location>
</feature>
<dbReference type="Pfam" id="PF01098">
    <property type="entry name" value="FTSW_RODA_SPOVE"/>
    <property type="match status" value="1"/>
</dbReference>
<dbReference type="AlphaFoldDB" id="W4LHY7"/>
<evidence type="ECO:0000313" key="14">
    <source>
        <dbReference type="EMBL" id="ETW97529.1"/>
    </source>
</evidence>
<reference evidence="14 15" key="1">
    <citation type="journal article" date="2014" name="Nature">
        <title>An environmental bacterial taxon with a large and distinct metabolic repertoire.</title>
        <authorList>
            <person name="Wilson M.C."/>
            <person name="Mori T."/>
            <person name="Ruckert C."/>
            <person name="Uria A.R."/>
            <person name="Helf M.J."/>
            <person name="Takada K."/>
            <person name="Gernert C."/>
            <person name="Steffens U.A."/>
            <person name="Heycke N."/>
            <person name="Schmitt S."/>
            <person name="Rinke C."/>
            <person name="Helfrich E.J."/>
            <person name="Brachmann A.O."/>
            <person name="Gurgui C."/>
            <person name="Wakimoto T."/>
            <person name="Kracht M."/>
            <person name="Crusemann M."/>
            <person name="Hentschel U."/>
            <person name="Abe I."/>
            <person name="Matsunaga S."/>
            <person name="Kalinowski J."/>
            <person name="Takeyama H."/>
            <person name="Piel J."/>
        </authorList>
    </citation>
    <scope>NUCLEOTIDE SEQUENCE [LARGE SCALE GENOMIC DNA]</scope>
    <source>
        <strain evidence="15">TSY1</strain>
    </source>
</reference>
<evidence type="ECO:0000256" key="2">
    <source>
        <dbReference type="ARBA" id="ARBA00022475"/>
    </source>
</evidence>
<accession>W4LHY7</accession>
<keyword evidence="8 13" id="KW-1133">Transmembrane helix</keyword>
<keyword evidence="5 13" id="KW-0812">Transmembrane</keyword>
<feature type="transmembrane region" description="Helical" evidence="13">
    <location>
        <begin position="304"/>
        <end position="331"/>
    </location>
</feature>
<comment type="subcellular location">
    <subcellularLocation>
        <location evidence="1">Membrane</location>
        <topology evidence="1">Multi-pass membrane protein</topology>
    </subcellularLocation>
</comment>
<feature type="transmembrane region" description="Helical" evidence="13">
    <location>
        <begin position="15"/>
        <end position="34"/>
    </location>
</feature>
<evidence type="ECO:0000256" key="8">
    <source>
        <dbReference type="ARBA" id="ARBA00022989"/>
    </source>
</evidence>
<gene>
    <name evidence="14" type="ORF">ETSY1_22340</name>
</gene>
<keyword evidence="3" id="KW-0328">Glycosyltransferase</keyword>
<organism evidence="14 15">
    <name type="scientific">Entotheonella factor</name>
    <dbReference type="NCBI Taxonomy" id="1429438"/>
    <lineage>
        <taxon>Bacteria</taxon>
        <taxon>Pseudomonadati</taxon>
        <taxon>Nitrospinota/Tectimicrobiota group</taxon>
        <taxon>Candidatus Tectimicrobiota</taxon>
        <taxon>Candidatus Entotheonellia</taxon>
        <taxon>Candidatus Entotheonellales</taxon>
        <taxon>Candidatus Entotheonellaceae</taxon>
        <taxon>Candidatus Entotheonella</taxon>
    </lineage>
</organism>
<keyword evidence="10" id="KW-0961">Cell wall biogenesis/degradation</keyword>
<feature type="transmembrane region" description="Helical" evidence="13">
    <location>
        <begin position="183"/>
        <end position="202"/>
    </location>
</feature>
<keyword evidence="9 13" id="KW-0472">Membrane</keyword>
<dbReference type="EMBL" id="AZHW01000653">
    <property type="protein sequence ID" value="ETW97529.1"/>
    <property type="molecule type" value="Genomic_DNA"/>
</dbReference>
<keyword evidence="2" id="KW-1003">Cell membrane</keyword>
<evidence type="ECO:0000256" key="12">
    <source>
        <dbReference type="ARBA" id="ARBA00033270"/>
    </source>
</evidence>
<evidence type="ECO:0000256" key="7">
    <source>
        <dbReference type="ARBA" id="ARBA00022984"/>
    </source>
</evidence>
<dbReference type="NCBIfam" id="TIGR02210">
    <property type="entry name" value="rodA_shape"/>
    <property type="match status" value="1"/>
</dbReference>
<keyword evidence="15" id="KW-1185">Reference proteome</keyword>
<evidence type="ECO:0000313" key="15">
    <source>
        <dbReference type="Proteomes" id="UP000019141"/>
    </source>
</evidence>
<dbReference type="InterPro" id="IPR001182">
    <property type="entry name" value="FtsW/RodA"/>
</dbReference>
<dbReference type="PANTHER" id="PTHR30474">
    <property type="entry name" value="CELL CYCLE PROTEIN"/>
    <property type="match status" value="1"/>
</dbReference>
<evidence type="ECO:0000256" key="10">
    <source>
        <dbReference type="ARBA" id="ARBA00023316"/>
    </source>
</evidence>
<feature type="transmembrane region" description="Helical" evidence="13">
    <location>
        <begin position="271"/>
        <end position="292"/>
    </location>
</feature>
<keyword evidence="6" id="KW-0133">Cell shape</keyword>
<protein>
    <recommendedName>
        <fullName evidence="12">Cell wall polymerase</fullName>
    </recommendedName>
    <alternativeName>
        <fullName evidence="11">Peptidoglycan polymerase</fullName>
    </alternativeName>
</protein>
<evidence type="ECO:0000256" key="13">
    <source>
        <dbReference type="SAM" id="Phobius"/>
    </source>
</evidence>
<dbReference type="GO" id="GO:0071555">
    <property type="term" value="P:cell wall organization"/>
    <property type="evidence" value="ECO:0007669"/>
    <property type="project" value="UniProtKB-KW"/>
</dbReference>
<keyword evidence="7" id="KW-0573">Peptidoglycan synthesis</keyword>
<dbReference type="InterPro" id="IPR018365">
    <property type="entry name" value="Cell_cycle_FtsW-rel_CS"/>
</dbReference>
<feature type="transmembrane region" description="Helical" evidence="13">
    <location>
        <begin position="160"/>
        <end position="176"/>
    </location>
</feature>
<dbReference type="PROSITE" id="PS00428">
    <property type="entry name" value="FTSW_RODA_SPOVE"/>
    <property type="match status" value="1"/>
</dbReference>
<dbReference type="GO" id="GO:0008360">
    <property type="term" value="P:regulation of cell shape"/>
    <property type="evidence" value="ECO:0007669"/>
    <property type="project" value="UniProtKB-KW"/>
</dbReference>
<evidence type="ECO:0000256" key="11">
    <source>
        <dbReference type="ARBA" id="ARBA00032370"/>
    </source>
</evidence>
<evidence type="ECO:0000256" key="1">
    <source>
        <dbReference type="ARBA" id="ARBA00004141"/>
    </source>
</evidence>
<dbReference type="GO" id="GO:0009252">
    <property type="term" value="P:peptidoglycan biosynthetic process"/>
    <property type="evidence" value="ECO:0007669"/>
    <property type="project" value="UniProtKB-KW"/>
</dbReference>
<evidence type="ECO:0000256" key="9">
    <source>
        <dbReference type="ARBA" id="ARBA00023136"/>
    </source>
</evidence>
<evidence type="ECO:0000256" key="3">
    <source>
        <dbReference type="ARBA" id="ARBA00022676"/>
    </source>
</evidence>
<dbReference type="PANTHER" id="PTHR30474:SF1">
    <property type="entry name" value="PEPTIDOGLYCAN GLYCOSYLTRANSFERASE MRDB"/>
    <property type="match status" value="1"/>
</dbReference>
<dbReference type="GO" id="GO:0051301">
    <property type="term" value="P:cell division"/>
    <property type="evidence" value="ECO:0007669"/>
    <property type="project" value="InterPro"/>
</dbReference>
<sequence length="366" mass="39818">MELDRRIMIKFDWETLVLALAIAGLSVLLLYSLPSTGRVGIHVKQLVWLGLGVLAMGIISWIDYQHLSRYAYVLYGAVLVSLVAVLLFSPVINGAQRWLAFGGFRIQPSELAKPALMLAVAHYCAQVRSRSDGPMSLPHIVVPLGLMALPFALIAKQPDLSTSMILPMILAAMLIANGMRRQVWVTLGCLAMGALPVLWFGLKDYQRLRLLTLFQPQTDLLGAGYHSWQSKIAIGSGGLWGKGLFAGTQSRLHFLPETHTDFIFAVLGEEMGFGGVLLLFALFSMLLMHGLVVAAQARDHLGSLLVTGVVVMLAAQVFLNVGMTTGLIPIIGLPLPLMSYGGSSLITTFICLGLLMSVRRHCFTFS</sequence>
<comment type="caution">
    <text evidence="14">The sequence shown here is derived from an EMBL/GenBank/DDBJ whole genome shotgun (WGS) entry which is preliminary data.</text>
</comment>
<dbReference type="Proteomes" id="UP000019141">
    <property type="component" value="Unassembled WGS sequence"/>
</dbReference>
<dbReference type="GO" id="GO:0032153">
    <property type="term" value="C:cell division site"/>
    <property type="evidence" value="ECO:0007669"/>
    <property type="project" value="TreeGrafter"/>
</dbReference>
<feature type="transmembrane region" description="Helical" evidence="13">
    <location>
        <begin position="70"/>
        <end position="88"/>
    </location>
</feature>
<dbReference type="GO" id="GO:0005886">
    <property type="term" value="C:plasma membrane"/>
    <property type="evidence" value="ECO:0007669"/>
    <property type="project" value="TreeGrafter"/>
</dbReference>
<dbReference type="GO" id="GO:0016757">
    <property type="term" value="F:glycosyltransferase activity"/>
    <property type="evidence" value="ECO:0007669"/>
    <property type="project" value="UniProtKB-KW"/>
</dbReference>
<feature type="transmembrane region" description="Helical" evidence="13">
    <location>
        <begin position="46"/>
        <end position="64"/>
    </location>
</feature>
<dbReference type="PATRIC" id="fig|1429438.4.peg.4312"/>
<dbReference type="InterPro" id="IPR011923">
    <property type="entry name" value="RodA/MrdB"/>
</dbReference>
<proteinExistence type="predicted"/>
<evidence type="ECO:0000256" key="4">
    <source>
        <dbReference type="ARBA" id="ARBA00022679"/>
    </source>
</evidence>
<name>W4LHY7_ENTF1</name>
<evidence type="ECO:0000256" key="6">
    <source>
        <dbReference type="ARBA" id="ARBA00022960"/>
    </source>
</evidence>
<evidence type="ECO:0000256" key="5">
    <source>
        <dbReference type="ARBA" id="ARBA00022692"/>
    </source>
</evidence>
<keyword evidence="4" id="KW-0808">Transferase</keyword>
<dbReference type="GO" id="GO:0015648">
    <property type="term" value="F:lipid-linked peptidoglycan transporter activity"/>
    <property type="evidence" value="ECO:0007669"/>
    <property type="project" value="TreeGrafter"/>
</dbReference>
<feature type="transmembrane region" description="Helical" evidence="13">
    <location>
        <begin position="337"/>
        <end position="358"/>
    </location>
</feature>